<accession>A0A7I9UYC6</accession>
<dbReference type="EMBL" id="BJOU01000001">
    <property type="protein sequence ID" value="GED98197.1"/>
    <property type="molecule type" value="Genomic_DNA"/>
</dbReference>
<feature type="domain" description="Amidase" evidence="4">
    <location>
        <begin position="30"/>
        <end position="473"/>
    </location>
</feature>
<evidence type="ECO:0000259" key="4">
    <source>
        <dbReference type="Pfam" id="PF01425"/>
    </source>
</evidence>
<dbReference type="OrthoDB" id="5175573at2"/>
<evidence type="ECO:0000256" key="2">
    <source>
        <dbReference type="ARBA" id="ARBA00009199"/>
    </source>
</evidence>
<dbReference type="InterPro" id="IPR020556">
    <property type="entry name" value="Amidase_CS"/>
</dbReference>
<organism evidence="5 6">
    <name type="scientific">Gordonia crocea</name>
    <dbReference type="NCBI Taxonomy" id="589162"/>
    <lineage>
        <taxon>Bacteria</taxon>
        <taxon>Bacillati</taxon>
        <taxon>Actinomycetota</taxon>
        <taxon>Actinomycetes</taxon>
        <taxon>Mycobacteriales</taxon>
        <taxon>Gordoniaceae</taxon>
        <taxon>Gordonia</taxon>
    </lineage>
</organism>
<protein>
    <recommendedName>
        <fullName evidence="3">amidase</fullName>
        <ecNumber evidence="3">3.5.1.4</ecNumber>
    </recommendedName>
</protein>
<dbReference type="InterPro" id="IPR000120">
    <property type="entry name" value="Amidase"/>
</dbReference>
<dbReference type="InterPro" id="IPR036928">
    <property type="entry name" value="AS_sf"/>
</dbReference>
<comment type="similarity">
    <text evidence="2">Belongs to the amidase family.</text>
</comment>
<dbReference type="EC" id="3.5.1.4" evidence="3"/>
<comment type="catalytic activity">
    <reaction evidence="1">
        <text>a monocarboxylic acid amide + H2O = a monocarboxylate + NH4(+)</text>
        <dbReference type="Rhea" id="RHEA:12020"/>
        <dbReference type="ChEBI" id="CHEBI:15377"/>
        <dbReference type="ChEBI" id="CHEBI:28938"/>
        <dbReference type="ChEBI" id="CHEBI:35757"/>
        <dbReference type="ChEBI" id="CHEBI:83628"/>
        <dbReference type="EC" id="3.5.1.4"/>
    </reaction>
</comment>
<proteinExistence type="inferred from homology"/>
<dbReference type="InterPro" id="IPR023631">
    <property type="entry name" value="Amidase_dom"/>
</dbReference>
<dbReference type="PANTHER" id="PTHR11895">
    <property type="entry name" value="TRANSAMIDASE"/>
    <property type="match status" value="1"/>
</dbReference>
<dbReference type="Proteomes" id="UP000444980">
    <property type="component" value="Unassembled WGS sequence"/>
</dbReference>
<dbReference type="GO" id="GO:0004040">
    <property type="term" value="F:amidase activity"/>
    <property type="evidence" value="ECO:0007669"/>
    <property type="project" value="UniProtKB-EC"/>
</dbReference>
<evidence type="ECO:0000313" key="5">
    <source>
        <dbReference type="EMBL" id="GED98197.1"/>
    </source>
</evidence>
<sequence>MNVDEYMSHDATGLAELVAAKEVTPAELLDLARKRAQQVNGKLNAIVINVDIEADAQVAGDLSGPFAGVPFLIKDLHQEYKGYPTTSGSRALRDFVAAENALITDRFLEAGLVVFGKTNTPELGSKGITESTLWGPCRNPWDTSRTPGGSSGGSASAVAAGVVPAAGANDGGGSIRIPAGCTGLVGLKMTRGLAPYGPQTGEPLFGLATDGVVSRTVRDTAGLLDAVIGRNRAADFQAALPSRKFAEVIKKQPRKLKIGYSARSSIIERPDPEAVNAVTSTAELLADLGHKVEEVRPPYDDKALAETFLTIWFAQLEGQIAEIKATTGAKDGDFEPDTLAVAEIGRANGVAALMRALHKVTEYTQQMEAFYADYDFFLTPTMSRPPIPIGQLDTPAPLQVAARVVHRVHAGKALVRTGVIDQMINENLGWVPYTQLANMTGRPAITVPVYWTDAGLPLGVQFNGTLGSDGTLLQLAAQMEEAAPWIQRFPAEPKHHLAS</sequence>
<dbReference type="PROSITE" id="PS00571">
    <property type="entry name" value="AMIDASES"/>
    <property type="match status" value="1"/>
</dbReference>
<evidence type="ECO:0000313" key="6">
    <source>
        <dbReference type="Proteomes" id="UP000444980"/>
    </source>
</evidence>
<gene>
    <name evidence="5" type="ORF">nbrc107697_22360</name>
</gene>
<dbReference type="Gene3D" id="3.90.1300.10">
    <property type="entry name" value="Amidase signature (AS) domain"/>
    <property type="match status" value="1"/>
</dbReference>
<reference evidence="6" key="1">
    <citation type="submission" date="2019-06" db="EMBL/GenBank/DDBJ databases">
        <title>Gordonia isolated from sludge of a wastewater treatment plant.</title>
        <authorList>
            <person name="Tamura T."/>
            <person name="Aoyama K."/>
            <person name="Kang Y."/>
            <person name="Saito S."/>
            <person name="Akiyama N."/>
            <person name="Yazawa K."/>
            <person name="Gonoi T."/>
            <person name="Mikami Y."/>
        </authorList>
    </citation>
    <scope>NUCLEOTIDE SEQUENCE [LARGE SCALE GENOMIC DNA]</scope>
    <source>
        <strain evidence="6">NBRC 107697</strain>
    </source>
</reference>
<dbReference type="RefSeq" id="WP_161927413.1">
    <property type="nucleotide sequence ID" value="NZ_BJOU01000001.1"/>
</dbReference>
<dbReference type="AlphaFoldDB" id="A0A7I9UYC6"/>
<dbReference type="PANTHER" id="PTHR11895:SF7">
    <property type="entry name" value="GLUTAMYL-TRNA(GLN) AMIDOTRANSFERASE SUBUNIT A, MITOCHONDRIAL"/>
    <property type="match status" value="1"/>
</dbReference>
<dbReference type="Pfam" id="PF01425">
    <property type="entry name" value="Amidase"/>
    <property type="match status" value="1"/>
</dbReference>
<name>A0A7I9UYC6_9ACTN</name>
<dbReference type="SUPFAM" id="SSF75304">
    <property type="entry name" value="Amidase signature (AS) enzymes"/>
    <property type="match status" value="1"/>
</dbReference>
<comment type="caution">
    <text evidence="5">The sequence shown here is derived from an EMBL/GenBank/DDBJ whole genome shotgun (WGS) entry which is preliminary data.</text>
</comment>
<evidence type="ECO:0000256" key="3">
    <source>
        <dbReference type="ARBA" id="ARBA00012922"/>
    </source>
</evidence>
<evidence type="ECO:0000256" key="1">
    <source>
        <dbReference type="ARBA" id="ARBA00001311"/>
    </source>
</evidence>
<keyword evidence="6" id="KW-1185">Reference proteome</keyword>